<keyword evidence="2" id="KW-1133">Transmembrane helix</keyword>
<keyword evidence="2" id="KW-0812">Transmembrane</keyword>
<keyword evidence="2" id="KW-0472">Membrane</keyword>
<dbReference type="GO" id="GO:0043213">
    <property type="term" value="P:bacteriocin transport"/>
    <property type="evidence" value="ECO:0007669"/>
    <property type="project" value="InterPro"/>
</dbReference>
<dbReference type="GO" id="GO:0016020">
    <property type="term" value="C:membrane"/>
    <property type="evidence" value="ECO:0007669"/>
    <property type="project" value="InterPro"/>
</dbReference>
<protein>
    <submittedName>
        <fullName evidence="3">Colicin import membrane protein</fullName>
    </submittedName>
</protein>
<evidence type="ECO:0000256" key="1">
    <source>
        <dbReference type="SAM" id="MobiDB-lite"/>
    </source>
</evidence>
<gene>
    <name evidence="3" type="ORF">IP90_01860</name>
</gene>
<dbReference type="EMBL" id="VLKN01000004">
    <property type="protein sequence ID" value="TWI02762.1"/>
    <property type="molecule type" value="Genomic_DNA"/>
</dbReference>
<name>A0A562L522_9GAMM</name>
<evidence type="ECO:0000256" key="2">
    <source>
        <dbReference type="SAM" id="Phobius"/>
    </source>
</evidence>
<dbReference type="Proteomes" id="UP000315167">
    <property type="component" value="Unassembled WGS sequence"/>
</dbReference>
<sequence length="321" mass="36155">MRETRADTTRAFLYAIALHVLLFLLAFMGLWWTRSTAPVSAAGPVVEAELIDPNALSVQMKRVLRQRPEPVPPVPEPEPPPQAAEEETAPPPQPEPEPRPEDSPVPPQIVPQEQVPEPDARDQERVDREALAAEQREKEQEEKRRQEQIDLTEERERQEEAEKKQRLAQQQREEELKKIRAEIAKAKREEDLAEQKLRQLANRRAQPAPAEAASSSASPPPGNEGVDSNLKAQYAAAIQEAILRNWTRPETVPLGQRCRLNIRQLPGGDVISVDVSPSCPYDELGRRSVEAAVRKAAPLPYAGFESVFQRDLILNFEAQDR</sequence>
<dbReference type="InterPro" id="IPR014161">
    <property type="entry name" value="Tol-Pal_TolA"/>
</dbReference>
<dbReference type="OrthoDB" id="5948502at2"/>
<feature type="compositionally biased region" description="Pro residues" evidence="1">
    <location>
        <begin position="69"/>
        <end position="82"/>
    </location>
</feature>
<feature type="compositionally biased region" description="Basic and acidic residues" evidence="1">
    <location>
        <begin position="118"/>
        <end position="197"/>
    </location>
</feature>
<feature type="transmembrane region" description="Helical" evidence="2">
    <location>
        <begin position="12"/>
        <end position="32"/>
    </location>
</feature>
<dbReference type="Pfam" id="PF13103">
    <property type="entry name" value="TonB_2"/>
    <property type="match status" value="1"/>
</dbReference>
<dbReference type="Gene3D" id="3.30.1150.10">
    <property type="match status" value="1"/>
</dbReference>
<dbReference type="RefSeq" id="WP_144899357.1">
    <property type="nucleotide sequence ID" value="NZ_VLKN01000004.1"/>
</dbReference>
<comment type="caution">
    <text evidence="3">The sequence shown here is derived from an EMBL/GenBank/DDBJ whole genome shotgun (WGS) entry which is preliminary data.</text>
</comment>
<keyword evidence="4" id="KW-1185">Reference proteome</keyword>
<feature type="region of interest" description="Disordered" evidence="1">
    <location>
        <begin position="66"/>
        <end position="230"/>
    </location>
</feature>
<dbReference type="SUPFAM" id="SSF74653">
    <property type="entry name" value="TolA/TonB C-terminal domain"/>
    <property type="match status" value="1"/>
</dbReference>
<feature type="compositionally biased region" description="Low complexity" evidence="1">
    <location>
        <begin position="207"/>
        <end position="217"/>
    </location>
</feature>
<reference evidence="3 4" key="1">
    <citation type="journal article" date="2015" name="Stand. Genomic Sci.">
        <title>Genomic Encyclopedia of Bacterial and Archaeal Type Strains, Phase III: the genomes of soil and plant-associated and newly described type strains.</title>
        <authorList>
            <person name="Whitman W.B."/>
            <person name="Woyke T."/>
            <person name="Klenk H.P."/>
            <person name="Zhou Y."/>
            <person name="Lilburn T.G."/>
            <person name="Beck B.J."/>
            <person name="De Vos P."/>
            <person name="Vandamme P."/>
            <person name="Eisen J.A."/>
            <person name="Garrity G."/>
            <person name="Hugenholtz P."/>
            <person name="Kyrpides N.C."/>
        </authorList>
    </citation>
    <scope>NUCLEOTIDE SEQUENCE [LARGE SCALE GENOMIC DNA]</scope>
    <source>
        <strain evidence="3 4">CGMCC 1.10821</strain>
    </source>
</reference>
<evidence type="ECO:0000313" key="4">
    <source>
        <dbReference type="Proteomes" id="UP000315167"/>
    </source>
</evidence>
<dbReference type="NCBIfam" id="TIGR02794">
    <property type="entry name" value="tolA_full"/>
    <property type="match status" value="1"/>
</dbReference>
<proteinExistence type="predicted"/>
<organism evidence="3 4">
    <name type="scientific">Luteimonas cucumeris</name>
    <dbReference type="NCBI Taxonomy" id="985012"/>
    <lineage>
        <taxon>Bacteria</taxon>
        <taxon>Pseudomonadati</taxon>
        <taxon>Pseudomonadota</taxon>
        <taxon>Gammaproteobacteria</taxon>
        <taxon>Lysobacterales</taxon>
        <taxon>Lysobacteraceae</taxon>
        <taxon>Luteimonas</taxon>
    </lineage>
</organism>
<dbReference type="GO" id="GO:0019534">
    <property type="term" value="F:toxin transmembrane transporter activity"/>
    <property type="evidence" value="ECO:0007669"/>
    <property type="project" value="InterPro"/>
</dbReference>
<dbReference type="AlphaFoldDB" id="A0A562L522"/>
<evidence type="ECO:0000313" key="3">
    <source>
        <dbReference type="EMBL" id="TWI02762.1"/>
    </source>
</evidence>
<accession>A0A562L522</accession>